<dbReference type="Pfam" id="PF00535">
    <property type="entry name" value="Glycos_transf_2"/>
    <property type="match status" value="1"/>
</dbReference>
<dbReference type="PANTHER" id="PTHR43685">
    <property type="entry name" value="GLYCOSYLTRANSFERASE"/>
    <property type="match status" value="1"/>
</dbReference>
<dbReference type="AlphaFoldDB" id="A0A3N1CN37"/>
<dbReference type="InterPro" id="IPR029044">
    <property type="entry name" value="Nucleotide-diphossugar_trans"/>
</dbReference>
<keyword evidence="2" id="KW-0808">Transferase</keyword>
<dbReference type="InterPro" id="IPR001173">
    <property type="entry name" value="Glyco_trans_2-like"/>
</dbReference>
<reference evidence="2 3" key="1">
    <citation type="submission" date="2018-11" db="EMBL/GenBank/DDBJ databases">
        <title>Sequencing the genomes of 1000 actinobacteria strains.</title>
        <authorList>
            <person name="Klenk H.-P."/>
        </authorList>
    </citation>
    <scope>NUCLEOTIDE SEQUENCE [LARGE SCALE GENOMIC DNA]</scope>
    <source>
        <strain evidence="2 3">DSM 44254</strain>
    </source>
</reference>
<proteinExistence type="predicted"/>
<dbReference type="EMBL" id="RJKE01000001">
    <property type="protein sequence ID" value="ROO82736.1"/>
    <property type="molecule type" value="Genomic_DNA"/>
</dbReference>
<dbReference type="CDD" id="cd00761">
    <property type="entry name" value="Glyco_tranf_GTA_type"/>
    <property type="match status" value="1"/>
</dbReference>
<dbReference type="Gene3D" id="3.90.550.10">
    <property type="entry name" value="Spore Coat Polysaccharide Biosynthesis Protein SpsA, Chain A"/>
    <property type="match status" value="1"/>
</dbReference>
<sequence>MTLVTVALPTRDGIGRMESAVASVLAQDHPDLELLILDNASTDGTEEYCRDLADADPRVRYHRHPENLGILGNFGSAPPLARGELLRWISDDDRLEPGSVSRGVAEFAKDDRLVLVTTGISYTTDGVTATAEYTGGSLGAVDAVTRFTAWLRLLNESHLLIDPLYGLIRRDVLLRLPRRNLLREDEVFAARLALAGPWAHVPEVLGHRNWRSESTRQVARRLGVPAWQAYCATTLECLELLRRLPEAELPPAAALRARAAVAGLFLGRQRGAFARRLRRLGRTVRR</sequence>
<dbReference type="GO" id="GO:0016740">
    <property type="term" value="F:transferase activity"/>
    <property type="evidence" value="ECO:0007669"/>
    <property type="project" value="UniProtKB-KW"/>
</dbReference>
<name>A0A3N1CN37_9ACTN</name>
<dbReference type="RefSeq" id="WP_123661717.1">
    <property type="nucleotide sequence ID" value="NZ_RJKE01000001.1"/>
</dbReference>
<dbReference type="SUPFAM" id="SSF53448">
    <property type="entry name" value="Nucleotide-diphospho-sugar transferases"/>
    <property type="match status" value="1"/>
</dbReference>
<dbReference type="Proteomes" id="UP000272400">
    <property type="component" value="Unassembled WGS sequence"/>
</dbReference>
<feature type="domain" description="Glycosyltransferase 2-like" evidence="1">
    <location>
        <begin position="6"/>
        <end position="126"/>
    </location>
</feature>
<evidence type="ECO:0000259" key="1">
    <source>
        <dbReference type="Pfam" id="PF00535"/>
    </source>
</evidence>
<evidence type="ECO:0000313" key="3">
    <source>
        <dbReference type="Proteomes" id="UP000272400"/>
    </source>
</evidence>
<dbReference type="OrthoDB" id="3177103at2"/>
<keyword evidence="3" id="KW-1185">Reference proteome</keyword>
<dbReference type="PANTHER" id="PTHR43685:SF2">
    <property type="entry name" value="GLYCOSYLTRANSFERASE 2-LIKE DOMAIN-CONTAINING PROTEIN"/>
    <property type="match status" value="1"/>
</dbReference>
<evidence type="ECO:0000313" key="2">
    <source>
        <dbReference type="EMBL" id="ROO82736.1"/>
    </source>
</evidence>
<gene>
    <name evidence="2" type="ORF">EDD29_0219</name>
</gene>
<dbReference type="InterPro" id="IPR050834">
    <property type="entry name" value="Glycosyltransf_2"/>
</dbReference>
<organism evidence="2 3">
    <name type="scientific">Actinocorallia herbida</name>
    <dbReference type="NCBI Taxonomy" id="58109"/>
    <lineage>
        <taxon>Bacteria</taxon>
        <taxon>Bacillati</taxon>
        <taxon>Actinomycetota</taxon>
        <taxon>Actinomycetes</taxon>
        <taxon>Streptosporangiales</taxon>
        <taxon>Thermomonosporaceae</taxon>
        <taxon>Actinocorallia</taxon>
    </lineage>
</organism>
<comment type="caution">
    <text evidence="2">The sequence shown here is derived from an EMBL/GenBank/DDBJ whole genome shotgun (WGS) entry which is preliminary data.</text>
</comment>
<protein>
    <submittedName>
        <fullName evidence="2">Glycosyl transferase family 2</fullName>
    </submittedName>
</protein>
<accession>A0A3N1CN37</accession>